<dbReference type="Gene3D" id="2.40.10.220">
    <property type="entry name" value="predicted glycosyltransferase like domains"/>
    <property type="match status" value="1"/>
</dbReference>
<dbReference type="EMBL" id="CP109967">
    <property type="protein sequence ID" value="WAJ72470.1"/>
    <property type="molecule type" value="Genomic_DNA"/>
</dbReference>
<keyword evidence="9" id="KW-0135">Cellulose biosynthesis</keyword>
<comment type="pathway">
    <text evidence="9">Glycan metabolism; bacterial cellulose biosynthesis.</text>
</comment>
<dbReference type="Gene3D" id="3.90.550.10">
    <property type="entry name" value="Spore Coat Polysaccharide Biosynthesis Protein SpsA, Chain A"/>
    <property type="match status" value="1"/>
</dbReference>
<dbReference type="PRINTS" id="PR01439">
    <property type="entry name" value="CELLSNTHASEA"/>
</dbReference>
<name>A0ABY7ASG3_9ALTE</name>
<accession>A0ABY7ASG3</accession>
<dbReference type="Pfam" id="PF00535">
    <property type="entry name" value="Glycos_transf_2"/>
    <property type="match status" value="1"/>
</dbReference>
<proteinExistence type="predicted"/>
<keyword evidence="6 9" id="KW-0812">Transmembrane</keyword>
<dbReference type="RefSeq" id="WP_268077269.1">
    <property type="nucleotide sequence ID" value="NZ_CP109967.1"/>
</dbReference>
<dbReference type="InterPro" id="IPR001173">
    <property type="entry name" value="Glyco_trans_2-like"/>
</dbReference>
<dbReference type="InterPro" id="IPR003919">
    <property type="entry name" value="Cell_synth_A"/>
</dbReference>
<feature type="transmembrane region" description="Helical" evidence="9">
    <location>
        <begin position="561"/>
        <end position="586"/>
    </location>
</feature>
<comment type="subcellular location">
    <subcellularLocation>
        <location evidence="9">Cell inner membrane</location>
    </subcellularLocation>
    <subcellularLocation>
        <location evidence="1">Endomembrane system</location>
        <topology evidence="1">Multi-pass membrane protein</topology>
    </subcellularLocation>
</comment>
<feature type="transmembrane region" description="Helical" evidence="9">
    <location>
        <begin position="165"/>
        <end position="182"/>
    </location>
</feature>
<evidence type="ECO:0000256" key="1">
    <source>
        <dbReference type="ARBA" id="ARBA00004127"/>
    </source>
</evidence>
<keyword evidence="11" id="KW-0614">Plasmid</keyword>
<feature type="transmembrane region" description="Helical" evidence="9">
    <location>
        <begin position="680"/>
        <end position="705"/>
    </location>
</feature>
<evidence type="ECO:0000313" key="11">
    <source>
        <dbReference type="EMBL" id="WAJ72470.1"/>
    </source>
</evidence>
<dbReference type="EC" id="2.4.1.12" evidence="9"/>
<dbReference type="PANTHER" id="PTHR43867:SF2">
    <property type="entry name" value="CELLULOSE SYNTHASE CATALYTIC SUBUNIT A [UDP-FORMING]"/>
    <property type="match status" value="1"/>
</dbReference>
<evidence type="ECO:0000256" key="7">
    <source>
        <dbReference type="ARBA" id="ARBA00022989"/>
    </source>
</evidence>
<dbReference type="SUPFAM" id="SSF53448">
    <property type="entry name" value="Nucleotide-diphospho-sugar transferases"/>
    <property type="match status" value="1"/>
</dbReference>
<keyword evidence="7 9" id="KW-1133">Transmembrane helix</keyword>
<geneLocation type="plasmid" evidence="11 12">
    <name>pCadTS8_2</name>
</geneLocation>
<evidence type="ECO:0000259" key="10">
    <source>
        <dbReference type="Pfam" id="PF00535"/>
    </source>
</evidence>
<dbReference type="NCBIfam" id="NF008558">
    <property type="entry name" value="PRK11498.1"/>
    <property type="match status" value="1"/>
</dbReference>
<keyword evidence="3 9" id="KW-0973">c-di-GMP</keyword>
<evidence type="ECO:0000256" key="8">
    <source>
        <dbReference type="ARBA" id="ARBA00023136"/>
    </source>
</evidence>
<reference evidence="11" key="1">
    <citation type="submission" date="2022-10" db="EMBL/GenBank/DDBJ databases">
        <title>Catenovulum adriacola sp. nov. isolated in the Harbour of Susak.</title>
        <authorList>
            <person name="Schoch T."/>
            <person name="Reich S.J."/>
            <person name="Stoeferle S."/>
            <person name="Flaiz M."/>
            <person name="Kazda M."/>
            <person name="Riedel C.U."/>
            <person name="Duerre P."/>
        </authorList>
    </citation>
    <scope>NUCLEOTIDE SEQUENCE</scope>
    <source>
        <strain evidence="11">TS8</strain>
        <plasmid evidence="11">pCadTS8_2</plasmid>
    </source>
</reference>
<dbReference type="Pfam" id="PF03552">
    <property type="entry name" value="Cellulose_synt"/>
    <property type="match status" value="1"/>
</dbReference>
<feature type="transmembrane region" description="Helical" evidence="9">
    <location>
        <begin position="49"/>
        <end position="69"/>
    </location>
</feature>
<keyword evidence="4 9" id="KW-0328">Glycosyltransferase</keyword>
<evidence type="ECO:0000256" key="4">
    <source>
        <dbReference type="ARBA" id="ARBA00022676"/>
    </source>
</evidence>
<feature type="transmembrane region" description="Helical" evidence="9">
    <location>
        <begin position="242"/>
        <end position="267"/>
    </location>
</feature>
<feature type="transmembrane region" description="Helical" evidence="9">
    <location>
        <begin position="537"/>
        <end position="555"/>
    </location>
</feature>
<keyword evidence="8 9" id="KW-0472">Membrane</keyword>
<organism evidence="11 12">
    <name type="scientific">Catenovulum adriaticum</name>
    <dbReference type="NCBI Taxonomy" id="2984846"/>
    <lineage>
        <taxon>Bacteria</taxon>
        <taxon>Pseudomonadati</taxon>
        <taxon>Pseudomonadota</taxon>
        <taxon>Gammaproteobacteria</taxon>
        <taxon>Alteromonadales</taxon>
        <taxon>Alteromonadaceae</taxon>
        <taxon>Catenovulum</taxon>
    </lineage>
</organism>
<comment type="catalytic activity">
    <reaction evidence="9">
        <text>[(1-&gt;4)-beta-D-glucosyl](n) + UDP-alpha-D-glucose = [(1-&gt;4)-beta-D-glucosyl](n+1) + UDP + H(+)</text>
        <dbReference type="Rhea" id="RHEA:19929"/>
        <dbReference type="Rhea" id="RHEA-COMP:10033"/>
        <dbReference type="Rhea" id="RHEA-COMP:10034"/>
        <dbReference type="ChEBI" id="CHEBI:15378"/>
        <dbReference type="ChEBI" id="CHEBI:18246"/>
        <dbReference type="ChEBI" id="CHEBI:58223"/>
        <dbReference type="ChEBI" id="CHEBI:58885"/>
        <dbReference type="EC" id="2.4.1.12"/>
    </reaction>
</comment>
<keyword evidence="9" id="KW-1003">Cell membrane</keyword>
<evidence type="ECO:0000256" key="5">
    <source>
        <dbReference type="ARBA" id="ARBA00022679"/>
    </source>
</evidence>
<dbReference type="NCBIfam" id="TIGR03030">
    <property type="entry name" value="CelA"/>
    <property type="match status" value="1"/>
</dbReference>
<dbReference type="Proteomes" id="UP001163726">
    <property type="component" value="Plasmid pCadTS8_2"/>
</dbReference>
<feature type="transmembrane region" description="Helical" evidence="9">
    <location>
        <begin position="655"/>
        <end position="674"/>
    </location>
</feature>
<keyword evidence="12" id="KW-1185">Reference proteome</keyword>
<dbReference type="InterPro" id="IPR050321">
    <property type="entry name" value="Glycosyltr_2/OpgH_subfam"/>
</dbReference>
<protein>
    <recommendedName>
        <fullName evidence="2 9">Cellulose synthase catalytic subunit [UDP-forming]</fullName>
        <ecNumber evidence="9">2.4.1.12</ecNumber>
    </recommendedName>
</protein>
<evidence type="ECO:0000256" key="2">
    <source>
        <dbReference type="ARBA" id="ARBA00018714"/>
    </source>
</evidence>
<dbReference type="InterPro" id="IPR005150">
    <property type="entry name" value="Cellulose_synth"/>
</dbReference>
<dbReference type="CDD" id="cd06421">
    <property type="entry name" value="CESA_CelA_like"/>
    <property type="match status" value="1"/>
</dbReference>
<dbReference type="GO" id="GO:0016760">
    <property type="term" value="F:cellulose synthase (UDP-forming) activity"/>
    <property type="evidence" value="ECO:0007669"/>
    <property type="project" value="UniProtKB-EC"/>
</dbReference>
<comment type="function">
    <text evidence="9">Catalytic subunit of cellulose synthase. It polymerizes uridine 5'-diphosphate glucose to cellulose.</text>
</comment>
<evidence type="ECO:0000256" key="6">
    <source>
        <dbReference type="ARBA" id="ARBA00022692"/>
    </source>
</evidence>
<sequence length="882" mass="102143">MIWASLGIPKHWTLGYQLLALFIQPKYIRLYKFRYTRLFQDYRLTRITSLLLPLLVYILSLFINFRVVNKAQLKTQFYRHYPQIKPEKISLFDPVRFIVQTLYLLTFRQSRQSLLWPKINYNLRKTWLKIRLFDRYIVQHFGRIWLKENNYKSHLWLKRVWRYKLSRWFSISLICLALFIFISVPFDIPAQAAFMALILMVAYPMRKVPGQLATIIMITLSVISSSRYLWWRYTETLGWQDWQSILLGIGLVIAETYAWIVLILGYFQTINPLKRPVEPLPENSDSWPSIDVYIPTYNEPLNVVRPTTLAALSLDWPKDKLNVYILDDGCRDSFKEFAESVGAGYIIRKEHTHAKAGNMNHAMQYTQGEYIAIFDCDHIPARSFLQLTIGQFIKDKKVCMVQTPHHFFSADPFEKNLKNHAKVPNENMLFYGLIQDGNDMWNATFFCGSCAVLKRAALESIGGFAFDTVTEDAHTALRMQRKGYKTAYINVPQAAGLATDSLSAHVGQRIRWARGMAQIFRIDNPLLGKGLKLKQRLCYLNAMLHFLAGIPRIIFLTAPLALIFFNAYIIHAEFVAIMLYVIPTLIQIKITNSRIQGKYRYSFWGEVYESVLAWYILKPTTVALMAPHKGKFNVTEKGGLNETDFYDWNISTPSFILFSINLIGFIFAFIRLWFADAAEMGVLLISMAWTAYNLVILGAAVAVAAEAKQIRASHRIKAKIKGHIRLKNGHTLLCELTDYSDKSVGLTLLDNSEFTILARDEIELLLMYSDRQAVFPIKIINARDNKLGAILMDMPLEKQKEFVLATFSRADAWLDWQKQFQHDRPSYSFKQILSASWRGVQNMLFHAPKVAKPFVLLLTTTGEFIYSFLPKQPNKEQNNEYS</sequence>
<dbReference type="PANTHER" id="PTHR43867">
    <property type="entry name" value="CELLULOSE SYNTHASE CATALYTIC SUBUNIT A [UDP-FORMING]"/>
    <property type="match status" value="1"/>
</dbReference>
<evidence type="ECO:0000313" key="12">
    <source>
        <dbReference type="Proteomes" id="UP001163726"/>
    </source>
</evidence>
<comment type="cofactor">
    <cofactor evidence="9">
        <name>Mg(2+)</name>
        <dbReference type="ChEBI" id="CHEBI:18420"/>
    </cofactor>
</comment>
<evidence type="ECO:0000256" key="9">
    <source>
        <dbReference type="RuleBase" id="RU365020"/>
    </source>
</evidence>
<keyword evidence="9" id="KW-0997">Cell inner membrane</keyword>
<feature type="domain" description="Glycosyltransferase 2-like" evidence="10">
    <location>
        <begin position="292"/>
        <end position="461"/>
    </location>
</feature>
<feature type="transmembrane region" description="Helical" evidence="9">
    <location>
        <begin position="212"/>
        <end position="230"/>
    </location>
</feature>
<gene>
    <name evidence="11" type="primary">bcsA</name>
    <name evidence="11" type="ORF">OLW01_17220</name>
</gene>
<feature type="transmembrane region" description="Helical" evidence="9">
    <location>
        <begin position="188"/>
        <end position="205"/>
    </location>
</feature>
<dbReference type="InterPro" id="IPR029044">
    <property type="entry name" value="Nucleotide-diphossugar_trans"/>
</dbReference>
<keyword evidence="5 9" id="KW-0808">Transferase</keyword>
<evidence type="ECO:0000256" key="3">
    <source>
        <dbReference type="ARBA" id="ARBA00022636"/>
    </source>
</evidence>